<keyword evidence="7" id="KW-1185">Reference proteome</keyword>
<accession>A0A7K1KZD9</accession>
<dbReference type="SUPFAM" id="SSF48498">
    <property type="entry name" value="Tetracyclin repressor-like, C-terminal domain"/>
    <property type="match status" value="1"/>
</dbReference>
<dbReference type="PRINTS" id="PR00455">
    <property type="entry name" value="HTHTETR"/>
</dbReference>
<dbReference type="InterPro" id="IPR036271">
    <property type="entry name" value="Tet_transcr_reg_TetR-rel_C_sf"/>
</dbReference>
<keyword evidence="2 4" id="KW-0238">DNA-binding</keyword>
<dbReference type="InterPro" id="IPR009057">
    <property type="entry name" value="Homeodomain-like_sf"/>
</dbReference>
<feature type="domain" description="HTH tetR-type" evidence="5">
    <location>
        <begin position="3"/>
        <end position="63"/>
    </location>
</feature>
<comment type="caution">
    <text evidence="6">The sequence shown here is derived from an EMBL/GenBank/DDBJ whole genome shotgun (WGS) entry which is preliminary data.</text>
</comment>
<gene>
    <name evidence="6" type="ORF">GNZ18_12240</name>
</gene>
<evidence type="ECO:0000256" key="3">
    <source>
        <dbReference type="ARBA" id="ARBA00023163"/>
    </source>
</evidence>
<dbReference type="EMBL" id="WOFH01000004">
    <property type="protein sequence ID" value="MUN37365.1"/>
    <property type="molecule type" value="Genomic_DNA"/>
</dbReference>
<dbReference type="PANTHER" id="PTHR47506:SF3">
    <property type="entry name" value="HTH-TYPE TRANSCRIPTIONAL REGULATOR LMRA"/>
    <property type="match status" value="1"/>
</dbReference>
<feature type="DNA-binding region" description="H-T-H motif" evidence="4">
    <location>
        <begin position="26"/>
        <end position="45"/>
    </location>
</feature>
<evidence type="ECO:0000256" key="1">
    <source>
        <dbReference type="ARBA" id="ARBA00023015"/>
    </source>
</evidence>
<dbReference type="SUPFAM" id="SSF46689">
    <property type="entry name" value="Homeodomain-like"/>
    <property type="match status" value="1"/>
</dbReference>
<dbReference type="RefSeq" id="WP_156216428.1">
    <property type="nucleotide sequence ID" value="NZ_WOFH01000004.1"/>
</dbReference>
<evidence type="ECO:0000313" key="6">
    <source>
        <dbReference type="EMBL" id="MUN37365.1"/>
    </source>
</evidence>
<name>A0A7K1KZD9_9ACTN</name>
<evidence type="ECO:0000256" key="4">
    <source>
        <dbReference type="PROSITE-ProRule" id="PRU00335"/>
    </source>
</evidence>
<dbReference type="Gene3D" id="1.10.357.10">
    <property type="entry name" value="Tetracycline Repressor, domain 2"/>
    <property type="match status" value="1"/>
</dbReference>
<protein>
    <submittedName>
        <fullName evidence="6">TetR family transcriptional regulator</fullName>
    </submittedName>
</protein>
<dbReference type="GO" id="GO:0003677">
    <property type="term" value="F:DNA binding"/>
    <property type="evidence" value="ECO:0007669"/>
    <property type="project" value="UniProtKB-UniRule"/>
</dbReference>
<dbReference type="PANTHER" id="PTHR47506">
    <property type="entry name" value="TRANSCRIPTIONAL REGULATORY PROTEIN"/>
    <property type="match status" value="1"/>
</dbReference>
<dbReference type="Pfam" id="PF00440">
    <property type="entry name" value="TetR_N"/>
    <property type="match status" value="1"/>
</dbReference>
<reference evidence="6 7" key="1">
    <citation type="submission" date="2019-11" db="EMBL/GenBank/DDBJ databases">
        <authorList>
            <person name="Cao P."/>
        </authorList>
    </citation>
    <scope>NUCLEOTIDE SEQUENCE [LARGE SCALE GENOMIC DNA]</scope>
    <source>
        <strain evidence="6 7">NEAU-AAG5</strain>
    </source>
</reference>
<dbReference type="Proteomes" id="UP000432015">
    <property type="component" value="Unassembled WGS sequence"/>
</dbReference>
<evidence type="ECO:0000256" key="2">
    <source>
        <dbReference type="ARBA" id="ARBA00023125"/>
    </source>
</evidence>
<evidence type="ECO:0000313" key="7">
    <source>
        <dbReference type="Proteomes" id="UP000432015"/>
    </source>
</evidence>
<dbReference type="PROSITE" id="PS50977">
    <property type="entry name" value="HTH_TETR_2"/>
    <property type="match status" value="1"/>
</dbReference>
<evidence type="ECO:0000259" key="5">
    <source>
        <dbReference type="PROSITE" id="PS50977"/>
    </source>
</evidence>
<dbReference type="InterPro" id="IPR001647">
    <property type="entry name" value="HTH_TetR"/>
</dbReference>
<dbReference type="AlphaFoldDB" id="A0A7K1KZD9"/>
<sequence length="181" mass="19849">MPTRARERLVQAAEDLFYAEGIHAVGVERLLERSGVGRASFYRHFASKDDLVAAFLRERDETWRRALAEDVAARGDEPLAVFDALEAGFGDDYRGCSFINAMAEIADTDHAVYSLAEDHKRAVTGYVDGLLAKAGYAEHAELAEQFVLLLDGAIVTAQRLRTPEPARRARAIAETLLANAG</sequence>
<keyword evidence="3" id="KW-0804">Transcription</keyword>
<keyword evidence="1" id="KW-0805">Transcription regulation</keyword>
<proteinExistence type="predicted"/>
<organism evidence="6 7">
    <name type="scientific">Actinomadura litoris</name>
    <dbReference type="NCBI Taxonomy" id="2678616"/>
    <lineage>
        <taxon>Bacteria</taxon>
        <taxon>Bacillati</taxon>
        <taxon>Actinomycetota</taxon>
        <taxon>Actinomycetes</taxon>
        <taxon>Streptosporangiales</taxon>
        <taxon>Thermomonosporaceae</taxon>
        <taxon>Actinomadura</taxon>
    </lineage>
</organism>